<accession>A0A917CMN0</accession>
<feature type="coiled-coil region" evidence="2">
    <location>
        <begin position="98"/>
        <end position="132"/>
    </location>
</feature>
<dbReference type="GO" id="GO:1990281">
    <property type="term" value="C:efflux pump complex"/>
    <property type="evidence" value="ECO:0007669"/>
    <property type="project" value="TreeGrafter"/>
</dbReference>
<dbReference type="NCBIfam" id="TIGR01730">
    <property type="entry name" value="RND_mfp"/>
    <property type="match status" value="1"/>
</dbReference>
<evidence type="ECO:0000313" key="5">
    <source>
        <dbReference type="EMBL" id="GGF93375.1"/>
    </source>
</evidence>
<dbReference type="GO" id="GO:0015562">
    <property type="term" value="F:efflux transmembrane transporter activity"/>
    <property type="evidence" value="ECO:0007669"/>
    <property type="project" value="TreeGrafter"/>
</dbReference>
<feature type="coiled-coil region" evidence="2">
    <location>
        <begin position="157"/>
        <end position="184"/>
    </location>
</feature>
<dbReference type="Proteomes" id="UP000632858">
    <property type="component" value="Unassembled WGS sequence"/>
</dbReference>
<evidence type="ECO:0000259" key="4">
    <source>
        <dbReference type="Pfam" id="PF25917"/>
    </source>
</evidence>
<dbReference type="AlphaFoldDB" id="A0A917CMN0"/>
<dbReference type="Gene3D" id="2.40.50.100">
    <property type="match status" value="1"/>
</dbReference>
<name>A0A917CMN0_9GAMM</name>
<keyword evidence="6" id="KW-1185">Reference proteome</keyword>
<evidence type="ECO:0000256" key="3">
    <source>
        <dbReference type="SAM" id="Phobius"/>
    </source>
</evidence>
<dbReference type="Pfam" id="PF25917">
    <property type="entry name" value="BSH_RND"/>
    <property type="match status" value="1"/>
</dbReference>
<keyword evidence="3" id="KW-1133">Transmembrane helix</keyword>
<dbReference type="InterPro" id="IPR058625">
    <property type="entry name" value="MdtA-like_BSH"/>
</dbReference>
<dbReference type="SUPFAM" id="SSF111369">
    <property type="entry name" value="HlyD-like secretion proteins"/>
    <property type="match status" value="1"/>
</dbReference>
<comment type="similarity">
    <text evidence="1">Belongs to the membrane fusion protein (MFP) (TC 8.A.1) family.</text>
</comment>
<dbReference type="Gene3D" id="2.40.420.20">
    <property type="match status" value="1"/>
</dbReference>
<dbReference type="InterPro" id="IPR006143">
    <property type="entry name" value="RND_pump_MFP"/>
</dbReference>
<sequence>MKTLLSNTGKKFWLTIFLAAIGAVFVYVAVRTGPLAPVPVTTTTVQRLALSPAVSGIGLVEARRSHKIGAIYPGRLKTVAVQPGDAVGAGQILGELDAVDLQDRLSAQTAAIARAQAQLREAEARAAFAGAQAARYGELGRSRLVSAESAEAKRQEQRAADAGRDAARQELARLQAERGGQQRQLDSLRLISPIDGIVVRRDADPGTTVVAGQTVLEVVDPAEIWINARIDQKNGHGLRTGLPARISLRSRAGSALSGTVARIEPYADAVTEELLVKVAFAPPPARWPAIGEVAETAVVLPSLPVAPVLPNAAIHRVDGVLGVWLLEHGDLRFMPIETGASDLDGQLQVTRGLRGGETVVLYSEHPLTAASRVKVSAKEEP</sequence>
<keyword evidence="3" id="KW-0812">Transmembrane</keyword>
<evidence type="ECO:0000256" key="1">
    <source>
        <dbReference type="ARBA" id="ARBA00009477"/>
    </source>
</evidence>
<dbReference type="RefSeq" id="WP_188449255.1">
    <property type="nucleotide sequence ID" value="NZ_BMFO01000002.1"/>
</dbReference>
<reference evidence="5" key="2">
    <citation type="submission" date="2020-09" db="EMBL/GenBank/DDBJ databases">
        <authorList>
            <person name="Sun Q."/>
            <person name="Zhou Y."/>
        </authorList>
    </citation>
    <scope>NUCLEOTIDE SEQUENCE</scope>
    <source>
        <strain evidence="5">CGMCC 1.12726</strain>
    </source>
</reference>
<comment type="caution">
    <text evidence="5">The sequence shown here is derived from an EMBL/GenBank/DDBJ whole genome shotgun (WGS) entry which is preliminary data.</text>
</comment>
<feature type="transmembrane region" description="Helical" evidence="3">
    <location>
        <begin position="12"/>
        <end position="30"/>
    </location>
</feature>
<proteinExistence type="inferred from homology"/>
<dbReference type="Gene3D" id="1.10.287.470">
    <property type="entry name" value="Helix hairpin bin"/>
    <property type="match status" value="1"/>
</dbReference>
<keyword evidence="3" id="KW-0472">Membrane</keyword>
<dbReference type="Gene3D" id="2.40.30.170">
    <property type="match status" value="1"/>
</dbReference>
<reference evidence="5" key="1">
    <citation type="journal article" date="2014" name="Int. J. Syst. Evol. Microbiol.">
        <title>Complete genome sequence of Corynebacterium casei LMG S-19264T (=DSM 44701T), isolated from a smear-ripened cheese.</title>
        <authorList>
            <consortium name="US DOE Joint Genome Institute (JGI-PGF)"/>
            <person name="Walter F."/>
            <person name="Albersmeier A."/>
            <person name="Kalinowski J."/>
            <person name="Ruckert C."/>
        </authorList>
    </citation>
    <scope>NUCLEOTIDE SEQUENCE</scope>
    <source>
        <strain evidence="5">CGMCC 1.12726</strain>
    </source>
</reference>
<evidence type="ECO:0000313" key="6">
    <source>
        <dbReference type="Proteomes" id="UP000632858"/>
    </source>
</evidence>
<dbReference type="PANTHER" id="PTHR30469:SF15">
    <property type="entry name" value="HLYD FAMILY OF SECRETION PROTEINS"/>
    <property type="match status" value="1"/>
</dbReference>
<gene>
    <name evidence="5" type="ORF">GCM10010960_14040</name>
</gene>
<evidence type="ECO:0000256" key="2">
    <source>
        <dbReference type="SAM" id="Coils"/>
    </source>
</evidence>
<keyword evidence="2" id="KW-0175">Coiled coil</keyword>
<dbReference type="PANTHER" id="PTHR30469">
    <property type="entry name" value="MULTIDRUG RESISTANCE PROTEIN MDTA"/>
    <property type="match status" value="1"/>
</dbReference>
<feature type="domain" description="Multidrug resistance protein MdtA-like barrel-sandwich hybrid" evidence="4">
    <location>
        <begin position="72"/>
        <end position="219"/>
    </location>
</feature>
<organism evidence="5 6">
    <name type="scientific">Arenimonas maotaiensis</name>
    <dbReference type="NCBI Taxonomy" id="1446479"/>
    <lineage>
        <taxon>Bacteria</taxon>
        <taxon>Pseudomonadati</taxon>
        <taxon>Pseudomonadota</taxon>
        <taxon>Gammaproteobacteria</taxon>
        <taxon>Lysobacterales</taxon>
        <taxon>Lysobacteraceae</taxon>
        <taxon>Arenimonas</taxon>
    </lineage>
</organism>
<protein>
    <submittedName>
        <fullName evidence="5">Hemolysin D</fullName>
    </submittedName>
</protein>
<dbReference type="EMBL" id="BMFO01000002">
    <property type="protein sequence ID" value="GGF93375.1"/>
    <property type="molecule type" value="Genomic_DNA"/>
</dbReference>